<feature type="region of interest" description="Disordered" evidence="1">
    <location>
        <begin position="86"/>
        <end position="166"/>
    </location>
</feature>
<accession>A0A8H6JKB7</accession>
<dbReference type="Gene3D" id="3.30.70.330">
    <property type="match status" value="1"/>
</dbReference>
<evidence type="ECO:0000313" key="2">
    <source>
        <dbReference type="EMBL" id="KAF6814393.1"/>
    </source>
</evidence>
<organism evidence="2 3">
    <name type="scientific">Colletotrichum sojae</name>
    <dbReference type="NCBI Taxonomy" id="2175907"/>
    <lineage>
        <taxon>Eukaryota</taxon>
        <taxon>Fungi</taxon>
        <taxon>Dikarya</taxon>
        <taxon>Ascomycota</taxon>
        <taxon>Pezizomycotina</taxon>
        <taxon>Sordariomycetes</taxon>
        <taxon>Hypocreomycetidae</taxon>
        <taxon>Glomerellales</taxon>
        <taxon>Glomerellaceae</taxon>
        <taxon>Colletotrichum</taxon>
        <taxon>Colletotrichum orchidearum species complex</taxon>
    </lineage>
</organism>
<protein>
    <recommendedName>
        <fullName evidence="4">Negative regulator of differentiation 1</fullName>
    </recommendedName>
</protein>
<dbReference type="InterPro" id="IPR012677">
    <property type="entry name" value="Nucleotide-bd_a/b_plait_sf"/>
</dbReference>
<dbReference type="AlphaFoldDB" id="A0A8H6JKB7"/>
<evidence type="ECO:0000313" key="3">
    <source>
        <dbReference type="Proteomes" id="UP000652219"/>
    </source>
</evidence>
<sequence>MTSSVTDTVSIDRSYLDTLIRRIRSVNMMPKQSDNDLPSPTVTVSRIEYDILLETARKFANLRGNLMKGGVTEDTLEVLTSTGIQWQEDAQHHATPPSEKVRDSSRPSEPYPRQPSSGTECYSQSGQRLRKTTPPQSTNQDWAETRAHEISDPSCSPVGHNHHPDLDHEEARVVLRPQYERMATRTVLIANLAEGTTHADITAVVRGGQLLDIYLRSHDRSAQVSFLCGADARKFFDHARRYDLYIKHKRVDIRWSDRQFTLTGYIANKVAKGATRNLVIRRCDHNVTEKVVRDDLEHIHNLVITQVRFEGGSCYISTNSINNALFARTCMMSRAKYKGSRIDWGIDECAQPLEEQRIRPSSTQGHPQKHAMNPMANRFELLNLDGEDDDGTASDTHPRSSLDVGP</sequence>
<name>A0A8H6JKB7_9PEZI</name>
<dbReference type="GO" id="GO:0003676">
    <property type="term" value="F:nucleic acid binding"/>
    <property type="evidence" value="ECO:0007669"/>
    <property type="project" value="InterPro"/>
</dbReference>
<proteinExistence type="predicted"/>
<feature type="region of interest" description="Disordered" evidence="1">
    <location>
        <begin position="357"/>
        <end position="406"/>
    </location>
</feature>
<dbReference type="EMBL" id="WIGN01000044">
    <property type="protein sequence ID" value="KAF6814393.1"/>
    <property type="molecule type" value="Genomic_DNA"/>
</dbReference>
<dbReference type="InterPro" id="IPR035979">
    <property type="entry name" value="RBD_domain_sf"/>
</dbReference>
<dbReference type="SUPFAM" id="SSF54928">
    <property type="entry name" value="RNA-binding domain, RBD"/>
    <property type="match status" value="1"/>
</dbReference>
<dbReference type="CDD" id="cd12261">
    <property type="entry name" value="RRM1_3_MRN1"/>
    <property type="match status" value="1"/>
</dbReference>
<feature type="compositionally biased region" description="Polar residues" evidence="1">
    <location>
        <begin position="114"/>
        <end position="142"/>
    </location>
</feature>
<gene>
    <name evidence="2" type="ORF">CSOJ01_04116</name>
</gene>
<evidence type="ECO:0008006" key="4">
    <source>
        <dbReference type="Google" id="ProtNLM"/>
    </source>
</evidence>
<evidence type="ECO:0000256" key="1">
    <source>
        <dbReference type="SAM" id="MobiDB-lite"/>
    </source>
</evidence>
<reference evidence="2 3" key="1">
    <citation type="journal article" date="2020" name="Phytopathology">
        <title>Genome Sequence Resources of Colletotrichum truncatum, C. plurivorum, C. musicola, and C. sojae: Four Species Pathogenic to Soybean (Glycine max).</title>
        <authorList>
            <person name="Rogerio F."/>
            <person name="Boufleur T.R."/>
            <person name="Ciampi-Guillardi M."/>
            <person name="Sukno S.A."/>
            <person name="Thon M.R."/>
            <person name="Massola Junior N.S."/>
            <person name="Baroncelli R."/>
        </authorList>
    </citation>
    <scope>NUCLEOTIDE SEQUENCE [LARGE SCALE GENOMIC DNA]</scope>
    <source>
        <strain evidence="2 3">LFN0009</strain>
    </source>
</reference>
<comment type="caution">
    <text evidence="2">The sequence shown here is derived from an EMBL/GenBank/DDBJ whole genome shotgun (WGS) entry which is preliminary data.</text>
</comment>
<keyword evidence="3" id="KW-1185">Reference proteome</keyword>
<dbReference type="Proteomes" id="UP000652219">
    <property type="component" value="Unassembled WGS sequence"/>
</dbReference>